<dbReference type="STRING" id="1156394.T0RUN7"/>
<name>T0RUN7_SAPDV</name>
<protein>
    <recommendedName>
        <fullName evidence="3">DNA methylase adenine-specific domain-containing protein</fullName>
    </recommendedName>
</protein>
<reference evidence="1 2" key="1">
    <citation type="submission" date="2012-04" db="EMBL/GenBank/DDBJ databases">
        <title>The Genome Sequence of Saprolegnia declina VS20.</title>
        <authorList>
            <consortium name="The Broad Institute Genome Sequencing Platform"/>
            <person name="Russ C."/>
            <person name="Nusbaum C."/>
            <person name="Tyler B."/>
            <person name="van West P."/>
            <person name="Dieguez-Uribeondo J."/>
            <person name="de Bruijn I."/>
            <person name="Tripathy S."/>
            <person name="Jiang R."/>
            <person name="Young S.K."/>
            <person name="Zeng Q."/>
            <person name="Gargeya S."/>
            <person name="Fitzgerald M."/>
            <person name="Haas B."/>
            <person name="Abouelleil A."/>
            <person name="Alvarado L."/>
            <person name="Arachchi H.M."/>
            <person name="Berlin A."/>
            <person name="Chapman S.B."/>
            <person name="Goldberg J."/>
            <person name="Griggs A."/>
            <person name="Gujja S."/>
            <person name="Hansen M."/>
            <person name="Howarth C."/>
            <person name="Imamovic A."/>
            <person name="Larimer J."/>
            <person name="McCowen C."/>
            <person name="Montmayeur A."/>
            <person name="Murphy C."/>
            <person name="Neiman D."/>
            <person name="Pearson M."/>
            <person name="Priest M."/>
            <person name="Roberts A."/>
            <person name="Saif S."/>
            <person name="Shea T."/>
            <person name="Sisk P."/>
            <person name="Sykes S."/>
            <person name="Wortman J."/>
            <person name="Nusbaum C."/>
            <person name="Birren B."/>
        </authorList>
    </citation>
    <scope>NUCLEOTIDE SEQUENCE [LARGE SCALE GENOMIC DNA]</scope>
    <source>
        <strain evidence="1 2">VS20</strain>
    </source>
</reference>
<dbReference type="GeneID" id="19947018"/>
<gene>
    <name evidence="1" type="ORF">SDRG_06291</name>
</gene>
<dbReference type="Proteomes" id="UP000030762">
    <property type="component" value="Unassembled WGS sequence"/>
</dbReference>
<dbReference type="InParanoid" id="T0RUN7"/>
<dbReference type="Gene3D" id="3.40.50.150">
    <property type="entry name" value="Vaccinia Virus protein VP39"/>
    <property type="match status" value="1"/>
</dbReference>
<organism evidence="1 2">
    <name type="scientific">Saprolegnia diclina (strain VS20)</name>
    <dbReference type="NCBI Taxonomy" id="1156394"/>
    <lineage>
        <taxon>Eukaryota</taxon>
        <taxon>Sar</taxon>
        <taxon>Stramenopiles</taxon>
        <taxon>Oomycota</taxon>
        <taxon>Saprolegniomycetes</taxon>
        <taxon>Saprolegniales</taxon>
        <taxon>Saprolegniaceae</taxon>
        <taxon>Saprolegnia</taxon>
    </lineage>
</organism>
<evidence type="ECO:0000313" key="1">
    <source>
        <dbReference type="EMBL" id="EQC36178.1"/>
    </source>
</evidence>
<evidence type="ECO:0000313" key="2">
    <source>
        <dbReference type="Proteomes" id="UP000030762"/>
    </source>
</evidence>
<dbReference type="SUPFAM" id="SSF53335">
    <property type="entry name" value="S-adenosyl-L-methionine-dependent methyltransferases"/>
    <property type="match status" value="1"/>
</dbReference>
<dbReference type="VEuPathDB" id="FungiDB:SDRG_06291"/>
<dbReference type="EMBL" id="JH767148">
    <property type="protein sequence ID" value="EQC36178.1"/>
    <property type="molecule type" value="Genomic_DNA"/>
</dbReference>
<evidence type="ECO:0008006" key="3">
    <source>
        <dbReference type="Google" id="ProtNLM"/>
    </source>
</evidence>
<proteinExistence type="predicted"/>
<dbReference type="AlphaFoldDB" id="T0RUN7"/>
<accession>T0RUN7</accession>
<sequence>MASVGVAVTFVAYDLASTRLTLCHRDGEDSVLLTRTLADLQHIDRTLHRVLKGSTHERLPMRRLKKLLATSWSLDDVAVGKKPELAKVLSVCNKWLGTLLMQLPTDEAIAFLDDAAYAERSAATAARLLAQKTAKDHGQFFSSASSIAQVMAGLEALYTPTELSESVFLEPSCGDGRFFSSMLRVGAKDIRAFEIDPLVAATASEQAASLGLGDVVSVRDFLTSTSHLPASTRVLAVGNPPFSVKDTDTDDDLVLAFLRHCALEWHSAAMAFILPERCHKPAYIARVLDVLSTVAPYQLAHAKPLPDSAFDFVGAKQIHKPSVIHIYTRSSSPPSTE</sequence>
<dbReference type="OMA" id="QHVVGYE"/>
<keyword evidence="2" id="KW-1185">Reference proteome</keyword>
<dbReference type="eggNOG" id="ENOG502RXMB">
    <property type="taxonomic scope" value="Eukaryota"/>
</dbReference>
<dbReference type="InterPro" id="IPR029063">
    <property type="entry name" value="SAM-dependent_MTases_sf"/>
</dbReference>
<dbReference type="OrthoDB" id="163071at2759"/>
<dbReference type="RefSeq" id="XP_008610284.1">
    <property type="nucleotide sequence ID" value="XM_008612062.1"/>
</dbReference>